<dbReference type="KEGG" id="nwl:NWFMUON74_61520"/>
<proteinExistence type="predicted"/>
<accession>A0A7G1KT83</accession>
<reference evidence="1 2" key="1">
    <citation type="submission" date="2020-08" db="EMBL/GenBank/DDBJ databases">
        <title>Genome Sequencing of Nocardia wallacei strain FMUON74 and assembly.</title>
        <authorList>
            <person name="Toyokawa M."/>
            <person name="Uesaka K."/>
        </authorList>
    </citation>
    <scope>NUCLEOTIDE SEQUENCE [LARGE SCALE GENOMIC DNA]</scope>
    <source>
        <strain evidence="1 2">FMUON74</strain>
    </source>
</reference>
<dbReference type="RefSeq" id="WP_187685138.1">
    <property type="nucleotide sequence ID" value="NZ_AP023396.1"/>
</dbReference>
<sequence length="206" mass="22588">MPNPTPITLGSIYHDGNRWLRVEDETDGRYLCRVIAKQAGDRITVPDTTSRVSAARLRSMTRVDAAPAPSGPAFDVIEIDQQAETITVDGTRMPYHVAASGPRVKHASDTKDGAFHVTVTFTAARVQYADCTRWTPEQVAAAQRVTDAHAIVTDHRNNEPADDGENWSAWNDSFQAAWNERAAADQAYAVLFTPGRVPDAREVLGE</sequence>
<dbReference type="AlphaFoldDB" id="A0A7G1KT83"/>
<evidence type="ECO:0000313" key="1">
    <source>
        <dbReference type="EMBL" id="BCK58380.1"/>
    </source>
</evidence>
<dbReference type="Proteomes" id="UP000516173">
    <property type="component" value="Chromosome"/>
</dbReference>
<gene>
    <name evidence="1" type="ORF">NWFMUON74_61520</name>
</gene>
<evidence type="ECO:0000313" key="2">
    <source>
        <dbReference type="Proteomes" id="UP000516173"/>
    </source>
</evidence>
<organism evidence="1 2">
    <name type="scientific">Nocardia wallacei</name>
    <dbReference type="NCBI Taxonomy" id="480035"/>
    <lineage>
        <taxon>Bacteria</taxon>
        <taxon>Bacillati</taxon>
        <taxon>Actinomycetota</taxon>
        <taxon>Actinomycetes</taxon>
        <taxon>Mycobacteriales</taxon>
        <taxon>Nocardiaceae</taxon>
        <taxon>Nocardia</taxon>
    </lineage>
</organism>
<dbReference type="GeneID" id="80350563"/>
<name>A0A7G1KT83_9NOCA</name>
<protein>
    <submittedName>
        <fullName evidence="1">Uncharacterized protein</fullName>
    </submittedName>
</protein>
<keyword evidence="2" id="KW-1185">Reference proteome</keyword>
<dbReference type="EMBL" id="AP023396">
    <property type="protein sequence ID" value="BCK58380.1"/>
    <property type="molecule type" value="Genomic_DNA"/>
</dbReference>